<proteinExistence type="predicted"/>
<dbReference type="AlphaFoldDB" id="A0AA39J6V9"/>
<comment type="caution">
    <text evidence="1">The sequence shown here is derived from an EMBL/GenBank/DDBJ whole genome shotgun (WGS) entry which is preliminary data.</text>
</comment>
<feature type="non-terminal residue" evidence="1">
    <location>
        <position position="1"/>
    </location>
</feature>
<evidence type="ECO:0000313" key="2">
    <source>
        <dbReference type="Proteomes" id="UP001175226"/>
    </source>
</evidence>
<dbReference type="EMBL" id="JAUEPT010000059">
    <property type="protein sequence ID" value="KAK0435909.1"/>
    <property type="molecule type" value="Genomic_DNA"/>
</dbReference>
<evidence type="ECO:0000313" key="1">
    <source>
        <dbReference type="EMBL" id="KAK0435909.1"/>
    </source>
</evidence>
<organism evidence="1 2">
    <name type="scientific">Armillaria borealis</name>
    <dbReference type="NCBI Taxonomy" id="47425"/>
    <lineage>
        <taxon>Eukaryota</taxon>
        <taxon>Fungi</taxon>
        <taxon>Dikarya</taxon>
        <taxon>Basidiomycota</taxon>
        <taxon>Agaricomycotina</taxon>
        <taxon>Agaricomycetes</taxon>
        <taxon>Agaricomycetidae</taxon>
        <taxon>Agaricales</taxon>
        <taxon>Marasmiineae</taxon>
        <taxon>Physalacriaceae</taxon>
        <taxon>Armillaria</taxon>
    </lineage>
</organism>
<keyword evidence="2" id="KW-1185">Reference proteome</keyword>
<reference evidence="1" key="1">
    <citation type="submission" date="2023-06" db="EMBL/GenBank/DDBJ databases">
        <authorList>
            <consortium name="Lawrence Berkeley National Laboratory"/>
            <person name="Ahrendt S."/>
            <person name="Sahu N."/>
            <person name="Indic B."/>
            <person name="Wong-Bajracharya J."/>
            <person name="Merenyi Z."/>
            <person name="Ke H.-M."/>
            <person name="Monk M."/>
            <person name="Kocsube S."/>
            <person name="Drula E."/>
            <person name="Lipzen A."/>
            <person name="Balint B."/>
            <person name="Henrissat B."/>
            <person name="Andreopoulos B."/>
            <person name="Martin F.M."/>
            <person name="Harder C.B."/>
            <person name="Rigling D."/>
            <person name="Ford K.L."/>
            <person name="Foster G.D."/>
            <person name="Pangilinan J."/>
            <person name="Papanicolaou A."/>
            <person name="Barry K."/>
            <person name="LaButti K."/>
            <person name="Viragh M."/>
            <person name="Koriabine M."/>
            <person name="Yan M."/>
            <person name="Riley R."/>
            <person name="Champramary S."/>
            <person name="Plett K.L."/>
            <person name="Tsai I.J."/>
            <person name="Slot J."/>
            <person name="Sipos G."/>
            <person name="Plett J."/>
            <person name="Nagy L.G."/>
            <person name="Grigoriev I.V."/>
        </authorList>
    </citation>
    <scope>NUCLEOTIDE SEQUENCE</scope>
    <source>
        <strain evidence="1">FPL87.14</strain>
    </source>
</reference>
<sequence length="125" mass="14185">SYACRGHILQVLYSLIDNQEIDPGDNILIYFAGHGARYNCAKHFLKPTCDTNSCPVETPCPLDRDALDAEGRYVPDISDRELDALFTEICRVQGHKITFIADCCYAHSFSRTPDTELRSIHHYSF</sequence>
<accession>A0AA39J6V9</accession>
<dbReference type="Proteomes" id="UP001175226">
    <property type="component" value="Unassembled WGS sequence"/>
</dbReference>
<gene>
    <name evidence="1" type="ORF">EV421DRAFT_2087011</name>
</gene>
<dbReference type="Gene3D" id="3.40.50.1460">
    <property type="match status" value="1"/>
</dbReference>
<protein>
    <submittedName>
        <fullName evidence="1">Uncharacterized protein</fullName>
    </submittedName>
</protein>
<name>A0AA39J6V9_9AGAR</name>